<evidence type="ECO:0000313" key="1">
    <source>
        <dbReference type="EMBL" id="OGM59793.1"/>
    </source>
</evidence>
<protein>
    <submittedName>
        <fullName evidence="1">Uncharacterized protein</fullName>
    </submittedName>
</protein>
<comment type="caution">
    <text evidence="1">The sequence shown here is derived from an EMBL/GenBank/DDBJ whole genome shotgun (WGS) entry which is preliminary data.</text>
</comment>
<proteinExistence type="predicted"/>
<evidence type="ECO:0000313" key="2">
    <source>
        <dbReference type="Proteomes" id="UP000176404"/>
    </source>
</evidence>
<dbReference type="EMBL" id="MGHD01000014">
    <property type="protein sequence ID" value="OGM59793.1"/>
    <property type="molecule type" value="Genomic_DNA"/>
</dbReference>
<sequence>MSSRKSKKLSAVKLRLPRFFYFSFLSILFLLATLALTTKFLQKGQDIKVSKASFDPANNFFINLNINGLCTNCGHMDKGGNRLFVIDEGDTSKGVLYADIPNGIQSVKNPANWHNVTDNVGVNTTGKGKVAAANNELFWVFYSGKSLIPNGYFFDLFRFQASAGNWSKTRQTFNPDDSNDYTKTATAISNKDQNGYIYVATRWGRSPNYEHRIYRINTGNPSAPAEVAFTSSTPNFPSGVSSISSLVAYQNYLFMLTYINDEYTGGFITTVNTNNFSIFANYEPTTADNKRRVQDISIDTQHQPHRLWIAYTEFLYRFDNLDHGGACWRSLQNIGSPADWTCFKARVINDYGDCPTCFSNIQLISANHSYQNQYYDTAVWLSTDDRDNILETNEGVEFCRRGGTNQDCKLPNDNTWSNSRFITNSFYSINPLSEAVLFATNGNGIKLYDPTPAATNTPIPSPTPTGKPNGSACNGDSECSSKKCGVDSDNDKHLSSTIVKGTCQSYLKDDCDDINVNVYPGSLYWASTPRSNGSFDYNCDKIISKRYNCATNLSSTSCSVTKPVGKTGYVGLIADCGVNARVRRCSSWTTSSCSGGIQSKAGLCYSGNDPCPITDAKNVLYFRIIEESLTQQCR</sequence>
<dbReference type="Proteomes" id="UP000176404">
    <property type="component" value="Unassembled WGS sequence"/>
</dbReference>
<name>A0A1F8B6Y8_9BACT</name>
<reference evidence="1 2" key="1">
    <citation type="journal article" date="2016" name="Nat. Commun.">
        <title>Thousands of microbial genomes shed light on interconnected biogeochemical processes in an aquifer system.</title>
        <authorList>
            <person name="Anantharaman K."/>
            <person name="Brown C.T."/>
            <person name="Hug L.A."/>
            <person name="Sharon I."/>
            <person name="Castelle C.J."/>
            <person name="Probst A.J."/>
            <person name="Thomas B.C."/>
            <person name="Singh A."/>
            <person name="Wilkins M.J."/>
            <person name="Karaoz U."/>
            <person name="Brodie E.L."/>
            <person name="Williams K.H."/>
            <person name="Hubbard S.S."/>
            <person name="Banfield J.F."/>
        </authorList>
    </citation>
    <scope>NUCLEOTIDE SEQUENCE [LARGE SCALE GENOMIC DNA]</scope>
</reference>
<organism evidence="1 2">
    <name type="scientific">Candidatus Woesebacteria bacterium RIFCSPLOWO2_01_FULL_39_10b</name>
    <dbReference type="NCBI Taxonomy" id="1802517"/>
    <lineage>
        <taxon>Bacteria</taxon>
        <taxon>Candidatus Woeseibacteriota</taxon>
    </lineage>
</organism>
<accession>A0A1F8B6Y8</accession>
<gene>
    <name evidence="1" type="ORF">A2892_03875</name>
</gene>
<dbReference type="AlphaFoldDB" id="A0A1F8B6Y8"/>